<proteinExistence type="predicted"/>
<evidence type="ECO:0000256" key="1">
    <source>
        <dbReference type="SAM" id="SignalP"/>
    </source>
</evidence>
<protein>
    <recommendedName>
        <fullName evidence="2">CBM3 domain-containing protein</fullName>
    </recommendedName>
</protein>
<dbReference type="Pfam" id="PF00942">
    <property type="entry name" value="CBM_3"/>
    <property type="match status" value="2"/>
</dbReference>
<evidence type="ECO:0000259" key="2">
    <source>
        <dbReference type="PROSITE" id="PS51172"/>
    </source>
</evidence>
<gene>
    <name evidence="3" type="ORF">IC229_14225</name>
</gene>
<organism evidence="3 4">
    <name type="scientific">Spirosoma profusum</name>
    <dbReference type="NCBI Taxonomy" id="2771354"/>
    <lineage>
        <taxon>Bacteria</taxon>
        <taxon>Pseudomonadati</taxon>
        <taxon>Bacteroidota</taxon>
        <taxon>Cytophagia</taxon>
        <taxon>Cytophagales</taxon>
        <taxon>Cytophagaceae</taxon>
        <taxon>Spirosoma</taxon>
    </lineage>
</organism>
<dbReference type="Proteomes" id="UP000598820">
    <property type="component" value="Unassembled WGS sequence"/>
</dbReference>
<sequence length="1247" mass="128125">MRYFFHTALLGLFIVCLFTLSALAQLSPPGLVSSHRATTTRAVTPVQRIKQIVDSLQRLTRPGYYSALFAAKKRSSGSPGVRIAADDCNGSLCNAIIDTSLSVGLTYSGALNCSTNSVTLTAFSSQTTTGTYIFKGPDGIISSGPSKTAVVTKVGDYTVTLSVSSGQSVTDVATITEDYAAPSTDLIATNNGILTCAQTLVTLTGISVDTLRLDGPGGIVIGVGRVTVSQAGTYSLTLTGYNGCTAVTSTTIGQDIAAPTVSINPPTGATLTCASPTVSLSAVGEGSYLWSTGDSTSVISVDTAGTYSVILTGANGCTATASSTVEQNVSTPSLSIVPSSATLTCASPTASLSAVGNGTYLWSTGDSTPSISVSVAATYSVTLTGASGCVATDSITIEQNLSVPSISITSSSTTLTCASPTASLLAVGSGAYKWSTGATTQSISVSIANTYSVTLTAENGCTSIANVSIGQNADVPTVSITPNSATLTCSIPSVSLSAVGTGTYLWSTGATTSAISVTSAGPYSVTLTAANGCTATASQTVIQGGGAPSVSISAPAGTTLTCATSSVSLSVVGTGTYKWSTGATSSVISVTTAATYSVTLTSSNGCSSMTSIVVGQDKNAPVVSITPNSATLTCASPSVSLSVVGTGTVLWSTGATTRSISVSLTGDYTVALKAPNGCQAVATVTVSQNKTDPTVSINPATATLSCSTSAVSLSAVGSGTYRWSTGATTQIISATSATTYSVTLTGVNGCTAIASRVVSSSNNLTAPTLQASAQTTVNQPISVTAIGCSGTINWQTQGGNGQANGSIYTFTQPGSYTLSATCKLGTCTSPAASVTMAIQTVTAGLKVLHQNADYNQLQNSTVKPNLQLQNDGSTPISYSEITVRYWFTAEQFSPMTNLSVYYAQLGTDKVKMKYVELPQPRQGALGYVEYSFLATAGNLGTGQNSGQIQTSIAKQDWTNFSESDDYSFANNSGYLANTRITAYRNGNLVWGTEPLGVSTVQSLKSFTENKNSVTTNSIGTFLQIRNEGNVAVNYSDVKVRYYFTLEGNQTLNFYVDYAVLGNGNVKGRFVKPSPPLANADTYLELSFVNIGKLYPLSSTGNIQYRIAKADWSNFSQSNDHSYQNGTNPMGENNRVVIYLGSQRVYGVEPGQGAREGVNENVSALQVTVLGNPVQGSEVGVEVRGAEGQPLQFQLTDVTGRLLSTKTVEIAGYVEQQRLSLGGVPAGSLLLQVSTLNQQQTVRVIKER</sequence>
<dbReference type="GO" id="GO:0030248">
    <property type="term" value="F:cellulose binding"/>
    <property type="evidence" value="ECO:0007669"/>
    <property type="project" value="InterPro"/>
</dbReference>
<feature type="signal peptide" evidence="1">
    <location>
        <begin position="1"/>
        <end position="24"/>
    </location>
</feature>
<dbReference type="EMBL" id="JACWZY010000010">
    <property type="protein sequence ID" value="MBD2701804.1"/>
    <property type="molecule type" value="Genomic_DNA"/>
</dbReference>
<evidence type="ECO:0000313" key="4">
    <source>
        <dbReference type="Proteomes" id="UP000598820"/>
    </source>
</evidence>
<feature type="domain" description="CBM3" evidence="2">
    <location>
        <begin position="842"/>
        <end position="995"/>
    </location>
</feature>
<comment type="caution">
    <text evidence="3">The sequence shown here is derived from an EMBL/GenBank/DDBJ whole genome shotgun (WGS) entry which is preliminary data.</text>
</comment>
<reference evidence="3" key="1">
    <citation type="submission" date="2020-09" db="EMBL/GenBank/DDBJ databases">
        <authorList>
            <person name="Kim M.K."/>
        </authorList>
    </citation>
    <scope>NUCLEOTIDE SEQUENCE</scope>
    <source>
        <strain evidence="3">BT702</strain>
    </source>
</reference>
<feature type="chain" id="PRO_5037310785" description="CBM3 domain-containing protein" evidence="1">
    <location>
        <begin position="25"/>
        <end position="1247"/>
    </location>
</feature>
<feature type="domain" description="CBM3" evidence="2">
    <location>
        <begin position="998"/>
        <end position="1150"/>
    </location>
</feature>
<keyword evidence="4" id="KW-1185">Reference proteome</keyword>
<dbReference type="InterPro" id="IPR036966">
    <property type="entry name" value="CBM3_sf"/>
</dbReference>
<name>A0A927ANG5_9BACT</name>
<dbReference type="PROSITE" id="PS51172">
    <property type="entry name" value="CBM3"/>
    <property type="match status" value="2"/>
</dbReference>
<evidence type="ECO:0000313" key="3">
    <source>
        <dbReference type="EMBL" id="MBD2701804.1"/>
    </source>
</evidence>
<keyword evidence="1" id="KW-0732">Signal</keyword>
<dbReference type="InterPro" id="IPR001956">
    <property type="entry name" value="CBM3"/>
</dbReference>
<dbReference type="InterPro" id="IPR035986">
    <property type="entry name" value="PKD_dom_sf"/>
</dbReference>
<dbReference type="SUPFAM" id="SSF49299">
    <property type="entry name" value="PKD domain"/>
    <property type="match status" value="1"/>
</dbReference>
<dbReference type="SMART" id="SM01067">
    <property type="entry name" value="CBM_3"/>
    <property type="match status" value="2"/>
</dbReference>
<dbReference type="GO" id="GO:0005975">
    <property type="term" value="P:carbohydrate metabolic process"/>
    <property type="evidence" value="ECO:0007669"/>
    <property type="project" value="InterPro"/>
</dbReference>
<accession>A0A927ANG5</accession>
<dbReference type="Gene3D" id="2.60.40.710">
    <property type="entry name" value="Endoglucanase-like"/>
    <property type="match status" value="2"/>
</dbReference>
<dbReference type="AlphaFoldDB" id="A0A927ANG5"/>
<dbReference type="RefSeq" id="WP_190887657.1">
    <property type="nucleotide sequence ID" value="NZ_JACWZY010000010.1"/>
</dbReference>
<dbReference type="SUPFAM" id="SSF49384">
    <property type="entry name" value="Carbohydrate-binding domain"/>
    <property type="match status" value="2"/>
</dbReference>
<dbReference type="InterPro" id="IPR008965">
    <property type="entry name" value="CBM2/CBM3_carb-bd_dom_sf"/>
</dbReference>